<dbReference type="RefSeq" id="WP_190946911.1">
    <property type="nucleotide sequence ID" value="NZ_JACJSI010000398.1"/>
</dbReference>
<protein>
    <submittedName>
        <fullName evidence="2">Uncharacterized protein</fullName>
    </submittedName>
</protein>
<feature type="region of interest" description="Disordered" evidence="1">
    <location>
        <begin position="29"/>
        <end position="53"/>
    </location>
</feature>
<reference evidence="2 3" key="1">
    <citation type="journal article" date="2020" name="ISME J.">
        <title>Comparative genomics reveals insights into cyanobacterial evolution and habitat adaptation.</title>
        <authorList>
            <person name="Chen M.Y."/>
            <person name="Teng W.K."/>
            <person name="Zhao L."/>
            <person name="Hu C.X."/>
            <person name="Zhou Y.K."/>
            <person name="Han B.P."/>
            <person name="Song L.R."/>
            <person name="Shu W.S."/>
        </authorList>
    </citation>
    <scope>NUCLEOTIDE SEQUENCE [LARGE SCALE GENOMIC DNA]</scope>
    <source>
        <strain evidence="2 3">FACHB-838</strain>
    </source>
</reference>
<comment type="caution">
    <text evidence="2">The sequence shown here is derived from an EMBL/GenBank/DDBJ whole genome shotgun (WGS) entry which is preliminary data.</text>
</comment>
<evidence type="ECO:0000313" key="2">
    <source>
        <dbReference type="EMBL" id="MBD2536153.1"/>
    </source>
</evidence>
<evidence type="ECO:0000313" key="3">
    <source>
        <dbReference type="Proteomes" id="UP000623440"/>
    </source>
</evidence>
<proteinExistence type="predicted"/>
<evidence type="ECO:0000256" key="1">
    <source>
        <dbReference type="SAM" id="MobiDB-lite"/>
    </source>
</evidence>
<sequence length="53" mass="5940">MAIVLKHALEFRSLHLRSLEAVFVSFGEDLSESFSPPPPHPCPRYNRASTADD</sequence>
<gene>
    <name evidence="2" type="ORF">H6G97_45330</name>
</gene>
<dbReference type="Proteomes" id="UP000623440">
    <property type="component" value="Unassembled WGS sequence"/>
</dbReference>
<keyword evidence="3" id="KW-1185">Reference proteome</keyword>
<dbReference type="EMBL" id="JACJSI010000398">
    <property type="protein sequence ID" value="MBD2536153.1"/>
    <property type="molecule type" value="Genomic_DNA"/>
</dbReference>
<accession>A0ABR8E3X8</accession>
<organism evidence="2 3">
    <name type="scientific">Nostoc flagelliforme FACHB-838</name>
    <dbReference type="NCBI Taxonomy" id="2692904"/>
    <lineage>
        <taxon>Bacteria</taxon>
        <taxon>Bacillati</taxon>
        <taxon>Cyanobacteriota</taxon>
        <taxon>Cyanophyceae</taxon>
        <taxon>Nostocales</taxon>
        <taxon>Nostocaceae</taxon>
        <taxon>Nostoc</taxon>
    </lineage>
</organism>
<name>A0ABR8E3X8_9NOSO</name>